<dbReference type="Proteomes" id="UP001607302">
    <property type="component" value="Unassembled WGS sequence"/>
</dbReference>
<comment type="caution">
    <text evidence="1">The sequence shown here is derived from an EMBL/GenBank/DDBJ whole genome shotgun (WGS) entry which is preliminary data.</text>
</comment>
<proteinExistence type="predicted"/>
<protein>
    <submittedName>
        <fullName evidence="1">Uncharacterized protein</fullName>
    </submittedName>
</protein>
<accession>A0ABD2BE57</accession>
<reference evidence="1 2" key="1">
    <citation type="journal article" date="2024" name="Ann. Entomol. Soc. Am.">
        <title>Genomic analyses of the southern and eastern yellowjacket wasps (Hymenoptera: Vespidae) reveal evolutionary signatures of social life.</title>
        <authorList>
            <person name="Catto M.A."/>
            <person name="Caine P.B."/>
            <person name="Orr S.E."/>
            <person name="Hunt B.G."/>
            <person name="Goodisman M.A.D."/>
        </authorList>
    </citation>
    <scope>NUCLEOTIDE SEQUENCE [LARGE SCALE GENOMIC DNA]</scope>
    <source>
        <strain evidence="1">233</strain>
        <tissue evidence="1">Head and thorax</tissue>
    </source>
</reference>
<name>A0ABD2BE57_VESSQ</name>
<gene>
    <name evidence="1" type="ORF">V1478_005186</name>
</gene>
<organism evidence="1 2">
    <name type="scientific">Vespula squamosa</name>
    <name type="common">Southern yellow jacket</name>
    <name type="synonym">Wasp</name>
    <dbReference type="NCBI Taxonomy" id="30214"/>
    <lineage>
        <taxon>Eukaryota</taxon>
        <taxon>Metazoa</taxon>
        <taxon>Ecdysozoa</taxon>
        <taxon>Arthropoda</taxon>
        <taxon>Hexapoda</taxon>
        <taxon>Insecta</taxon>
        <taxon>Pterygota</taxon>
        <taxon>Neoptera</taxon>
        <taxon>Endopterygota</taxon>
        <taxon>Hymenoptera</taxon>
        <taxon>Apocrita</taxon>
        <taxon>Aculeata</taxon>
        <taxon>Vespoidea</taxon>
        <taxon>Vespidae</taxon>
        <taxon>Vespinae</taxon>
        <taxon>Vespula</taxon>
    </lineage>
</organism>
<evidence type="ECO:0000313" key="2">
    <source>
        <dbReference type="Proteomes" id="UP001607302"/>
    </source>
</evidence>
<keyword evidence="2" id="KW-1185">Reference proteome</keyword>
<sequence>MWDLEYSYSVDVVFDNLYYSIAMAYFDDIIISSETVAEEMNNFYILFVTQYPIQLFSEHRDESRSNLSVTKSTNIDNAVITND</sequence>
<evidence type="ECO:0000313" key="1">
    <source>
        <dbReference type="EMBL" id="KAL2730773.1"/>
    </source>
</evidence>
<dbReference type="EMBL" id="JAUDFV010000110">
    <property type="protein sequence ID" value="KAL2730773.1"/>
    <property type="molecule type" value="Genomic_DNA"/>
</dbReference>
<dbReference type="AlphaFoldDB" id="A0ABD2BE57"/>